<reference evidence="3 4" key="1">
    <citation type="journal article" date="2019" name="Appl. Environ. Microbiol.">
        <title>Clostridium scindens ATCC 35704: integration of nutritional requirements, the complete genome sequence, and global transcriptional responses to bile acids.</title>
        <authorList>
            <person name="Devendran S."/>
            <person name="Shrestha R."/>
            <person name="Alves J.M.P."/>
            <person name="Wolf P.G."/>
            <person name="Ly L."/>
            <person name="Hernandez A.G."/>
            <person name="Mendez-Garcia C."/>
            <person name="Inboden A."/>
            <person name="Wiley J."/>
            <person name="Paul O."/>
            <person name="Allen A."/>
            <person name="Springer E."/>
            <person name="Wright C.L."/>
            <person name="Fields C.J."/>
            <person name="Daniel S.L."/>
            <person name="Ridlon J.M."/>
        </authorList>
    </citation>
    <scope>NUCLEOTIDE SEQUENCE [LARGE SCALE GENOMIC DNA]</scope>
    <source>
        <strain evidence="3 4">ATCC 35704</strain>
    </source>
</reference>
<dbReference type="EMBL" id="CP036170">
    <property type="protein sequence ID" value="QBF72724.1"/>
    <property type="molecule type" value="Genomic_DNA"/>
</dbReference>
<dbReference type="AlphaFoldDB" id="A0A494WDV2"/>
<dbReference type="GO" id="GO:0003677">
    <property type="term" value="F:DNA binding"/>
    <property type="evidence" value="ECO:0007669"/>
    <property type="project" value="UniProtKB-KW"/>
</dbReference>
<dbReference type="GeneID" id="62694313"/>
<dbReference type="PANTHER" id="PTHR30204">
    <property type="entry name" value="REDOX-CYCLING DRUG-SENSING TRANSCRIPTIONAL ACTIVATOR SOXR"/>
    <property type="match status" value="1"/>
</dbReference>
<evidence type="ECO:0000313" key="4">
    <source>
        <dbReference type="Proteomes" id="UP000289664"/>
    </source>
</evidence>
<accession>A0A494WDV2</accession>
<dbReference type="CDD" id="cd01106">
    <property type="entry name" value="HTH_TipAL-Mta"/>
    <property type="match status" value="1"/>
</dbReference>
<evidence type="ECO:0000259" key="2">
    <source>
        <dbReference type="PROSITE" id="PS50937"/>
    </source>
</evidence>
<dbReference type="OrthoDB" id="9814833at2"/>
<keyword evidence="1" id="KW-0238">DNA-binding</keyword>
<dbReference type="InterPro" id="IPR000551">
    <property type="entry name" value="MerR-type_HTH_dom"/>
</dbReference>
<dbReference type="Proteomes" id="UP000289664">
    <property type="component" value="Chromosome"/>
</dbReference>
<dbReference type="KEGG" id="csci:HDCHBGLK_00069"/>
<proteinExistence type="predicted"/>
<name>A0A494WDV2_CLOS5</name>
<organism evidence="3 4">
    <name type="scientific">Clostridium scindens (strain ATCC 35704 / DSM 5676 / VPI 13733 / 19)</name>
    <dbReference type="NCBI Taxonomy" id="411468"/>
    <lineage>
        <taxon>Bacteria</taxon>
        <taxon>Bacillati</taxon>
        <taxon>Bacillota</taxon>
        <taxon>Clostridia</taxon>
        <taxon>Lachnospirales</taxon>
        <taxon>Lachnospiraceae</taxon>
    </lineage>
</organism>
<dbReference type="Gene3D" id="1.10.1660.10">
    <property type="match status" value="1"/>
</dbReference>
<dbReference type="GO" id="GO:0003700">
    <property type="term" value="F:DNA-binding transcription factor activity"/>
    <property type="evidence" value="ECO:0007669"/>
    <property type="project" value="InterPro"/>
</dbReference>
<dbReference type="Pfam" id="PF13411">
    <property type="entry name" value="MerR_1"/>
    <property type="match status" value="1"/>
</dbReference>
<evidence type="ECO:0000256" key="1">
    <source>
        <dbReference type="ARBA" id="ARBA00023125"/>
    </source>
</evidence>
<dbReference type="InterPro" id="IPR047057">
    <property type="entry name" value="MerR_fam"/>
</dbReference>
<dbReference type="PANTHER" id="PTHR30204:SF90">
    <property type="entry name" value="HTH-TYPE TRANSCRIPTIONAL ACTIVATOR MTA"/>
    <property type="match status" value="1"/>
</dbReference>
<sequence length="283" mass="32943">MKTVKEVSELTGISIRTLRYYDEIDLLKPAKVTEAGYRLYDERSLKKLRQIMFFRELEVPLSEIKAIMKDSESDNRKILETQKMMLEMKRNRLNGIIELISDVLKGEDKMSFEAFNDDDIQKIIQHSLEIMSEEDKKVIIERYGNVDKFKESVSESFKDEKACEHLIKIYGSKEKAVEASLKSTGQSREEMEEQRIAIDSVYKQFAIAMAQFDEELAIESVKALGESYKNMFRVENPRTLLLEVAKDYLNHSQMEEPTDKQYGKGVTKYIGSAIYRYYGVNNL</sequence>
<dbReference type="SUPFAM" id="SSF46955">
    <property type="entry name" value="Putative DNA-binding domain"/>
    <property type="match status" value="1"/>
</dbReference>
<dbReference type="RefSeq" id="WP_039910032.1">
    <property type="nucleotide sequence ID" value="NZ_CP036170.1"/>
</dbReference>
<dbReference type="PROSITE" id="PS50937">
    <property type="entry name" value="HTH_MERR_2"/>
    <property type="match status" value="1"/>
</dbReference>
<keyword evidence="4" id="KW-1185">Reference proteome</keyword>
<dbReference type="SMART" id="SM00422">
    <property type="entry name" value="HTH_MERR"/>
    <property type="match status" value="1"/>
</dbReference>
<dbReference type="InterPro" id="IPR009061">
    <property type="entry name" value="DNA-bd_dom_put_sf"/>
</dbReference>
<feature type="domain" description="HTH merR-type" evidence="2">
    <location>
        <begin position="1"/>
        <end position="70"/>
    </location>
</feature>
<gene>
    <name evidence="3" type="primary">mta_1</name>
    <name evidence="3" type="ORF">HDCHBGLK_00069</name>
</gene>
<evidence type="ECO:0000313" key="3">
    <source>
        <dbReference type="EMBL" id="QBF72724.1"/>
    </source>
</evidence>
<protein>
    <submittedName>
        <fullName evidence="3">HTH-type transcriptional activator mta</fullName>
    </submittedName>
</protein>